<accession>A0A1G1KWK8</accession>
<keyword evidence="1" id="KW-0812">Transmembrane</keyword>
<comment type="caution">
    <text evidence="2">The sequence shown here is derived from an EMBL/GenBank/DDBJ whole genome shotgun (WGS) entry which is preliminary data.</text>
</comment>
<keyword evidence="1" id="KW-0472">Membrane</keyword>
<protein>
    <recommendedName>
        <fullName evidence="4">Type IV conjugative transfer system protein TraL</fullName>
    </recommendedName>
</protein>
<evidence type="ECO:0000313" key="3">
    <source>
        <dbReference type="Proteomes" id="UP000178187"/>
    </source>
</evidence>
<evidence type="ECO:0000313" key="2">
    <source>
        <dbReference type="EMBL" id="OGW97162.1"/>
    </source>
</evidence>
<dbReference type="EMBL" id="MHFR01000043">
    <property type="protein sequence ID" value="OGW97162.1"/>
    <property type="molecule type" value="Genomic_DNA"/>
</dbReference>
<proteinExistence type="predicted"/>
<reference evidence="2 3" key="1">
    <citation type="journal article" date="2016" name="Nat. Commun.">
        <title>Thousands of microbial genomes shed light on interconnected biogeochemical processes in an aquifer system.</title>
        <authorList>
            <person name="Anantharaman K."/>
            <person name="Brown C.T."/>
            <person name="Hug L.A."/>
            <person name="Sharon I."/>
            <person name="Castelle C.J."/>
            <person name="Probst A.J."/>
            <person name="Thomas B.C."/>
            <person name="Singh A."/>
            <person name="Wilkins M.J."/>
            <person name="Karaoz U."/>
            <person name="Brodie E.L."/>
            <person name="Williams K.H."/>
            <person name="Hubbard S.S."/>
            <person name="Banfield J.F."/>
        </authorList>
    </citation>
    <scope>NUCLEOTIDE SEQUENCE [LARGE SCALE GENOMIC DNA]</scope>
</reference>
<keyword evidence="1" id="KW-1133">Transmembrane helix</keyword>
<dbReference type="AlphaFoldDB" id="A0A1G1KWK8"/>
<sequence>MKTVKGFNKVQSKNKIFGLEFLDLLVLLLIYLIVFVLSNNLLVNLAIVFTAYFFLKFYKKGKSPHWAGSVIRFLVRPKKYQPKRELEQEIFQ</sequence>
<feature type="transmembrane region" description="Helical" evidence="1">
    <location>
        <begin position="16"/>
        <end position="35"/>
    </location>
</feature>
<name>A0A1G1KWK8_9BACT</name>
<evidence type="ECO:0000256" key="1">
    <source>
        <dbReference type="SAM" id="Phobius"/>
    </source>
</evidence>
<gene>
    <name evidence="2" type="ORF">A3G33_08285</name>
</gene>
<dbReference type="Proteomes" id="UP000178187">
    <property type="component" value="Unassembled WGS sequence"/>
</dbReference>
<evidence type="ECO:0008006" key="4">
    <source>
        <dbReference type="Google" id="ProtNLM"/>
    </source>
</evidence>
<organism evidence="2 3">
    <name type="scientific">Candidatus Danuiimicrobium aquiferis</name>
    <dbReference type="NCBI Taxonomy" id="1801832"/>
    <lineage>
        <taxon>Bacteria</taxon>
        <taxon>Pseudomonadati</taxon>
        <taxon>Candidatus Omnitrophota</taxon>
        <taxon>Candidatus Danuiimicrobium</taxon>
    </lineage>
</organism>